<organism evidence="1">
    <name type="scientific">uncultured marine virus</name>
    <dbReference type="NCBI Taxonomy" id="186617"/>
    <lineage>
        <taxon>Viruses</taxon>
        <taxon>environmental samples</taxon>
    </lineage>
</organism>
<name>A0A0F7LA78_9VIRU</name>
<reference evidence="1" key="2">
    <citation type="submission" date="2015-03" db="EMBL/GenBank/DDBJ databases">
        <authorList>
            <person name="Chow C.-E.T."/>
            <person name="Winget D.M."/>
            <person name="White R.A.III."/>
            <person name="Hallam S.J."/>
            <person name="Suttle C.A."/>
        </authorList>
    </citation>
    <scope>NUCLEOTIDE SEQUENCE</scope>
    <source>
        <strain evidence="1">Oxic1_5</strain>
    </source>
</reference>
<dbReference type="EMBL" id="KR029600">
    <property type="protein sequence ID" value="AKH47976.1"/>
    <property type="molecule type" value="Genomic_DNA"/>
</dbReference>
<evidence type="ECO:0000313" key="1">
    <source>
        <dbReference type="EMBL" id="AKH47976.1"/>
    </source>
</evidence>
<protein>
    <submittedName>
        <fullName evidence="1">Putative T5 A1-like protein</fullName>
    </submittedName>
</protein>
<accession>A0A0F7LA78</accession>
<proteinExistence type="predicted"/>
<sequence>MRETPCDTIKIESTLIMKYIVTNIQFNAGVNHNLLRNILAFAKEHGVDGLLTFTQNGSYRDEDVIAKEVFEAGFVTIDSQSLNQNLRLKDMKILAQQINPMTGMTTKLSRDYSYIMPSAKIRYLSVANTSTKPRAFMTTGNLTKPNYKLQTAQGRKANEQHQYGFVFVEVTGNKKFTTYQVEATKKGDFHYLNERYVSGKKVMVQPEAIVLGDLHIGDTSKRAYAQSLDVIEELNPKLVVIHDLFNGHSINPHEQDHLIASLRNLKQHRHSLDKELKLVYREVMNLSERFPEIQFLVAESNHDIFLERYIDGKRFMEHPQNFLHAIAMIPEILGGKKPTLQIGLELIGELPENFHFAMEDEEHRVRGVELAYHGHRGLNGSRGSSASFDRYNFRMISGHEHSPKLYANGMVVGTLTRLRLPYTKGAGGWMHCNGILYRDGKYGLMPFVI</sequence>
<reference evidence="1" key="1">
    <citation type="journal article" date="2015" name="Front. Microbiol.">
        <title>Combining genomic sequencing methods to explore viral diversity and reveal potential virus-host interactions.</title>
        <authorList>
            <person name="Chow C.E."/>
            <person name="Winget D.M."/>
            <person name="White R.A.III."/>
            <person name="Hallam S.J."/>
            <person name="Suttle C.A."/>
        </authorList>
    </citation>
    <scope>NUCLEOTIDE SEQUENCE</scope>
    <source>
        <strain evidence="1">Oxic1_5</strain>
    </source>
</reference>